<dbReference type="GO" id="GO:0051539">
    <property type="term" value="F:4 iron, 4 sulfur cluster binding"/>
    <property type="evidence" value="ECO:0007669"/>
    <property type="project" value="UniProtKB-KW"/>
</dbReference>
<name>A0AAE2ZSR1_9HYPH</name>
<feature type="active site" evidence="7">
    <location>
        <position position="366"/>
    </location>
</feature>
<comment type="similarity">
    <text evidence="6">Belongs to the class I-like SAM-binding methyltransferase superfamily. RNA M5U methyltransferase family.</text>
</comment>
<dbReference type="SUPFAM" id="SSF53335">
    <property type="entry name" value="S-adenosyl-L-methionine-dependent methyltransferases"/>
    <property type="match status" value="1"/>
</dbReference>
<evidence type="ECO:0000256" key="5">
    <source>
        <dbReference type="ARBA" id="ARBA00023014"/>
    </source>
</evidence>
<keyword evidence="2 6" id="KW-0489">Methyltransferase</keyword>
<dbReference type="GO" id="GO:0070475">
    <property type="term" value="P:rRNA base methylation"/>
    <property type="evidence" value="ECO:0007669"/>
    <property type="project" value="TreeGrafter"/>
</dbReference>
<dbReference type="RefSeq" id="WP_220231029.1">
    <property type="nucleotide sequence ID" value="NZ_JAICBX010000005.1"/>
</dbReference>
<keyword evidence="1" id="KW-0479">Metal-binding</keyword>
<organism evidence="8 9">
    <name type="scientific">Flavimaribacter sediminis</name>
    <dbReference type="NCBI Taxonomy" id="2865987"/>
    <lineage>
        <taxon>Bacteria</taxon>
        <taxon>Pseudomonadati</taxon>
        <taxon>Pseudomonadota</taxon>
        <taxon>Alphaproteobacteria</taxon>
        <taxon>Hyphomicrobiales</taxon>
        <taxon>Rhizobiaceae</taxon>
        <taxon>Flavimaribacter</taxon>
    </lineage>
</organism>
<evidence type="ECO:0000313" key="8">
    <source>
        <dbReference type="EMBL" id="MBW8640170.1"/>
    </source>
</evidence>
<dbReference type="PANTHER" id="PTHR11061:SF49">
    <property type="entry name" value="23S RRNA (URACIL(1939)-C(5))-METHYLTRANSFERASE RLMD"/>
    <property type="match status" value="1"/>
</dbReference>
<feature type="binding site" evidence="6">
    <location>
        <position position="272"/>
    </location>
    <ligand>
        <name>S-adenosyl-L-methionine</name>
        <dbReference type="ChEBI" id="CHEBI:59789"/>
    </ligand>
</feature>
<feature type="binding site" evidence="6">
    <location>
        <position position="340"/>
    </location>
    <ligand>
        <name>S-adenosyl-L-methionine</name>
        <dbReference type="ChEBI" id="CHEBI:59789"/>
    </ligand>
</feature>
<accession>A0AAE2ZSR1</accession>
<keyword evidence="4 6" id="KW-0949">S-adenosyl-L-methionine</keyword>
<keyword evidence="1" id="KW-0408">Iron</keyword>
<evidence type="ECO:0000256" key="6">
    <source>
        <dbReference type="PROSITE-ProRule" id="PRU01024"/>
    </source>
</evidence>
<keyword evidence="5" id="KW-0411">Iron-sulfur</keyword>
<keyword evidence="9" id="KW-1185">Reference proteome</keyword>
<gene>
    <name evidence="8" type="ORF">K1W69_23445</name>
</gene>
<evidence type="ECO:0000256" key="7">
    <source>
        <dbReference type="PROSITE-ProRule" id="PRU10015"/>
    </source>
</evidence>
<proteinExistence type="inferred from homology"/>
<sequence length="409" mass="43985">MMTETVVIDAMGAQGDGIAENGGFIPFTLPGETVSIERHGKEVILTDVLKASESRRQPPCPHFGPAGDLCGGCATQHADDGFYRRWKRQLVVDALVSRGIKTETAELHICEPGARRRIVLTARKTGEGPVLGFNQAGSHTVFALQRCLVATDGLNRKLGDLRALLQHIPGKSLRMTALETETGLDVAISGGPALRPPQRQAAVAEALKRDIARLSCNDEILIEPRKPVLQFGKASVTPPPGGFVQAVLQAEKTMTNLVLAHLKKTKRVADLFSGCGTFALALAGQSAVHAVESDGPSLAALDRAARHTPGLKPVTSEKRDLYRRPLTRNELKTFDGVTFDPPRAGAEQQCLEIAASTVRRVAAISCNPVTLARDLEILTTAGFEVTSVTPIDQFLWSPHVEVVALLERK</sequence>
<feature type="binding site" evidence="6">
    <location>
        <position position="292"/>
    </location>
    <ligand>
        <name>S-adenosyl-L-methionine</name>
        <dbReference type="ChEBI" id="CHEBI:59789"/>
    </ligand>
</feature>
<keyword evidence="3 6" id="KW-0808">Transferase</keyword>
<feature type="binding site" evidence="6">
    <location>
        <position position="245"/>
    </location>
    <ligand>
        <name>S-adenosyl-L-methionine</name>
        <dbReference type="ChEBI" id="CHEBI:59789"/>
    </ligand>
</feature>
<dbReference type="Gene3D" id="3.40.50.150">
    <property type="entry name" value="Vaccinia Virus protein VP39"/>
    <property type="match status" value="1"/>
</dbReference>
<dbReference type="InterPro" id="IPR030390">
    <property type="entry name" value="MeTrfase_TrmA_AS"/>
</dbReference>
<dbReference type="Pfam" id="PF05958">
    <property type="entry name" value="tRNA_U5-meth_tr"/>
    <property type="match status" value="1"/>
</dbReference>
<dbReference type="Gene3D" id="2.40.50.1070">
    <property type="match status" value="1"/>
</dbReference>
<reference evidence="8" key="1">
    <citation type="submission" date="2021-08" db="EMBL/GenBank/DDBJ databases">
        <title>Hoeflea bacterium WL0058 sp. nov., isolated from the sediment.</title>
        <authorList>
            <person name="Wang L."/>
            <person name="Zhang D."/>
        </authorList>
    </citation>
    <scope>NUCLEOTIDE SEQUENCE</scope>
    <source>
        <strain evidence="8">WL0058</strain>
    </source>
</reference>
<evidence type="ECO:0000256" key="2">
    <source>
        <dbReference type="ARBA" id="ARBA00022603"/>
    </source>
</evidence>
<dbReference type="CDD" id="cd02440">
    <property type="entry name" value="AdoMet_MTases"/>
    <property type="match status" value="1"/>
</dbReference>
<dbReference type="InterPro" id="IPR012340">
    <property type="entry name" value="NA-bd_OB-fold"/>
</dbReference>
<evidence type="ECO:0000313" key="9">
    <source>
        <dbReference type="Proteomes" id="UP001196509"/>
    </source>
</evidence>
<dbReference type="GO" id="GO:0070041">
    <property type="term" value="F:rRNA (uridine-C5-)-methyltransferase activity"/>
    <property type="evidence" value="ECO:0007669"/>
    <property type="project" value="TreeGrafter"/>
</dbReference>
<comment type="caution">
    <text evidence="8">The sequence shown here is derived from an EMBL/GenBank/DDBJ whole genome shotgun (WGS) entry which is preliminary data.</text>
</comment>
<dbReference type="EMBL" id="JAICBX010000005">
    <property type="protein sequence ID" value="MBW8640170.1"/>
    <property type="molecule type" value="Genomic_DNA"/>
</dbReference>
<dbReference type="InterPro" id="IPR010280">
    <property type="entry name" value="U5_MeTrfase_fam"/>
</dbReference>
<dbReference type="PANTHER" id="PTHR11061">
    <property type="entry name" value="RNA M5U METHYLTRANSFERASE"/>
    <property type="match status" value="1"/>
</dbReference>
<dbReference type="AlphaFoldDB" id="A0AAE2ZSR1"/>
<feature type="active site" description="Nucleophile" evidence="6">
    <location>
        <position position="366"/>
    </location>
</feature>
<dbReference type="InterPro" id="IPR029063">
    <property type="entry name" value="SAM-dependent_MTases_sf"/>
</dbReference>
<dbReference type="Proteomes" id="UP001196509">
    <property type="component" value="Unassembled WGS sequence"/>
</dbReference>
<dbReference type="Gene3D" id="2.40.50.140">
    <property type="entry name" value="Nucleic acid-binding proteins"/>
    <property type="match status" value="1"/>
</dbReference>
<dbReference type="PROSITE" id="PS51687">
    <property type="entry name" value="SAM_MT_RNA_M5U"/>
    <property type="match status" value="1"/>
</dbReference>
<evidence type="ECO:0000256" key="1">
    <source>
        <dbReference type="ARBA" id="ARBA00022485"/>
    </source>
</evidence>
<protein>
    <submittedName>
        <fullName evidence="8">Class I SAM-dependent RNA methyltransferase</fullName>
    </submittedName>
</protein>
<evidence type="ECO:0000256" key="3">
    <source>
        <dbReference type="ARBA" id="ARBA00022679"/>
    </source>
</evidence>
<dbReference type="PROSITE" id="PS01230">
    <property type="entry name" value="TRMA_1"/>
    <property type="match status" value="1"/>
</dbReference>
<evidence type="ECO:0000256" key="4">
    <source>
        <dbReference type="ARBA" id="ARBA00022691"/>
    </source>
</evidence>
<keyword evidence="1" id="KW-0004">4Fe-4S</keyword>